<sequence length="350" mass="37315">MGGKKTKLTDWPDNLKDVIDWFLRVGGKDKESLGDDKKFELPKAVNALGDYGEAKNVLESGSIAGNFGYVADGLRVFIGYNKSGSQELKGDGVGLSSHGGYASSYKDSAKWDGGSSNPTTYAHILLGSFPLLYYGLTHLLWRCTNGGWQNQILQGDGQGTDLSYFMNYMGYNISQLKSDVNGTQIATLLVTDSDSITDLKNFCNSASTMTYPDFLQKLHQKGTVAGSVMNAPLYKLYTDSHAYLTTNWKSHMLNDIPQTKAEIEATLTGYSEAVKALNPGSSQKLSTAYLTLLAKIKEAFIPDLPSPAPSAAASAVGGILGTAALGAGAALATNVGGITTTLKSLILIFK</sequence>
<protein>
    <submittedName>
        <fullName evidence="1">Variant erythrocyte surface antigen-1 family protein</fullName>
    </submittedName>
</protein>
<dbReference type="EMBL" id="BPLF01000001">
    <property type="protein sequence ID" value="GIX62280.1"/>
    <property type="molecule type" value="Genomic_DNA"/>
</dbReference>
<reference evidence="1 2" key="1">
    <citation type="submission" date="2021-06" db="EMBL/GenBank/DDBJ databases">
        <title>Genome sequence of Babesia caballi.</title>
        <authorList>
            <person name="Yamagishi J."/>
            <person name="Kidaka T."/>
            <person name="Ochi A."/>
        </authorList>
    </citation>
    <scope>NUCLEOTIDE SEQUENCE [LARGE SCALE GENOMIC DNA]</scope>
    <source>
        <strain evidence="1">USDA-D6B2</strain>
    </source>
</reference>
<evidence type="ECO:0000313" key="2">
    <source>
        <dbReference type="Proteomes" id="UP001497744"/>
    </source>
</evidence>
<dbReference type="Proteomes" id="UP001497744">
    <property type="component" value="Unassembled WGS sequence"/>
</dbReference>
<accession>A0AAV4LRU5</accession>
<name>A0AAV4LRU5_BABCB</name>
<gene>
    <name evidence="1" type="ORF">BcabD6B2_17150</name>
</gene>
<proteinExistence type="predicted"/>
<comment type="caution">
    <text evidence="1">The sequence shown here is derived from an EMBL/GenBank/DDBJ whole genome shotgun (WGS) entry which is preliminary data.</text>
</comment>
<dbReference type="GeneID" id="94193761"/>
<keyword evidence="2" id="KW-1185">Reference proteome</keyword>
<dbReference type="AlphaFoldDB" id="A0AAV4LRU5"/>
<evidence type="ECO:0000313" key="1">
    <source>
        <dbReference type="EMBL" id="GIX62280.1"/>
    </source>
</evidence>
<organism evidence="1 2">
    <name type="scientific">Babesia caballi</name>
    <dbReference type="NCBI Taxonomy" id="5871"/>
    <lineage>
        <taxon>Eukaryota</taxon>
        <taxon>Sar</taxon>
        <taxon>Alveolata</taxon>
        <taxon>Apicomplexa</taxon>
        <taxon>Aconoidasida</taxon>
        <taxon>Piroplasmida</taxon>
        <taxon>Babesiidae</taxon>
        <taxon>Babesia</taxon>
    </lineage>
</organism>
<dbReference type="RefSeq" id="XP_067714349.1">
    <property type="nucleotide sequence ID" value="XM_067858248.1"/>
</dbReference>